<dbReference type="EMBL" id="JACEGQ020000010">
    <property type="protein sequence ID" value="KAH8496830.1"/>
    <property type="molecule type" value="Genomic_DNA"/>
</dbReference>
<keyword evidence="4 5" id="KW-0694">RNA-binding</keyword>
<comment type="caution">
    <text evidence="7">The sequence shown here is derived from an EMBL/GenBank/DDBJ whole genome shotgun (WGS) entry which is preliminary data.</text>
</comment>
<evidence type="ECO:0000256" key="2">
    <source>
        <dbReference type="ARBA" id="ARBA00022801"/>
    </source>
</evidence>
<evidence type="ECO:0000256" key="1">
    <source>
        <dbReference type="ARBA" id="ARBA00022741"/>
    </source>
</evidence>
<evidence type="ECO:0000313" key="7">
    <source>
        <dbReference type="EMBL" id="KAH8496830.1"/>
    </source>
</evidence>
<evidence type="ECO:0000256" key="5">
    <source>
        <dbReference type="RuleBase" id="RU365068"/>
    </source>
</evidence>
<dbReference type="Proteomes" id="UP000807159">
    <property type="component" value="Chromosome 10"/>
</dbReference>
<dbReference type="SMART" id="SM00490">
    <property type="entry name" value="HELICc"/>
    <property type="match status" value="1"/>
</dbReference>
<proteinExistence type="inferred from homology"/>
<dbReference type="GO" id="GO:0003724">
    <property type="term" value="F:RNA helicase activity"/>
    <property type="evidence" value="ECO:0007669"/>
    <property type="project" value="UniProtKB-EC"/>
</dbReference>
<sequence length="216" mass="24640">MGFQKQLTSIISRLPKLRRTSLFSATQTEVVEELSKAELRNPVRAEVRAETKSLITQHRLKNQHLPRHHQAFTSRYFMTCACVGCWVVVLPRLTVFSDISSWEDEASKNLKMSPTAREKVWTSFTSLASGILLCTDVAARGLDIPGVECMMQHDPPQDPNVFIHRVGRTARRKLVEFLHIRRVPLEERTCADDTHDVIPQVRSAAKRDHDVMEKGL</sequence>
<comment type="similarity">
    <text evidence="5">Belongs to the DEAD box helicase family.</text>
</comment>
<gene>
    <name evidence="7" type="ORF">H0E87_019534</name>
</gene>
<evidence type="ECO:0000256" key="4">
    <source>
        <dbReference type="ARBA" id="ARBA00022884"/>
    </source>
</evidence>
<organism evidence="7 8">
    <name type="scientific">Populus deltoides</name>
    <name type="common">Eastern poplar</name>
    <name type="synonym">Eastern cottonwood</name>
    <dbReference type="NCBI Taxonomy" id="3696"/>
    <lineage>
        <taxon>Eukaryota</taxon>
        <taxon>Viridiplantae</taxon>
        <taxon>Streptophyta</taxon>
        <taxon>Embryophyta</taxon>
        <taxon>Tracheophyta</taxon>
        <taxon>Spermatophyta</taxon>
        <taxon>Magnoliopsida</taxon>
        <taxon>eudicotyledons</taxon>
        <taxon>Gunneridae</taxon>
        <taxon>Pentapetalae</taxon>
        <taxon>rosids</taxon>
        <taxon>fabids</taxon>
        <taxon>Malpighiales</taxon>
        <taxon>Salicaceae</taxon>
        <taxon>Saliceae</taxon>
        <taxon>Populus</taxon>
    </lineage>
</organism>
<keyword evidence="5" id="KW-0347">Helicase</keyword>
<protein>
    <recommendedName>
        <fullName evidence="5">ATP-dependent RNA helicase</fullName>
        <ecNumber evidence="5">3.6.4.13</ecNumber>
    </recommendedName>
</protein>
<evidence type="ECO:0000256" key="3">
    <source>
        <dbReference type="ARBA" id="ARBA00022840"/>
    </source>
</evidence>
<comment type="catalytic activity">
    <reaction evidence="5">
        <text>ATP + H2O = ADP + phosphate + H(+)</text>
        <dbReference type="Rhea" id="RHEA:13065"/>
        <dbReference type="ChEBI" id="CHEBI:15377"/>
        <dbReference type="ChEBI" id="CHEBI:15378"/>
        <dbReference type="ChEBI" id="CHEBI:30616"/>
        <dbReference type="ChEBI" id="CHEBI:43474"/>
        <dbReference type="ChEBI" id="CHEBI:456216"/>
        <dbReference type="EC" id="3.6.4.13"/>
    </reaction>
</comment>
<dbReference type="InterPro" id="IPR027417">
    <property type="entry name" value="P-loop_NTPase"/>
</dbReference>
<dbReference type="AlphaFoldDB" id="A0A8T2XVF3"/>
<comment type="domain">
    <text evidence="5">The Q motif is unique to and characteristic of the DEAD box family of RNA helicases and controls ATP binding and hydrolysis.</text>
</comment>
<dbReference type="Gene3D" id="3.40.50.300">
    <property type="entry name" value="P-loop containing nucleotide triphosphate hydrolases"/>
    <property type="match status" value="2"/>
</dbReference>
<name>A0A8T2XVF3_POPDE</name>
<dbReference type="PANTHER" id="PTHR24031">
    <property type="entry name" value="RNA HELICASE"/>
    <property type="match status" value="1"/>
</dbReference>
<keyword evidence="8" id="KW-1185">Reference proteome</keyword>
<dbReference type="GO" id="GO:0005524">
    <property type="term" value="F:ATP binding"/>
    <property type="evidence" value="ECO:0007669"/>
    <property type="project" value="UniProtKB-UniRule"/>
</dbReference>
<feature type="domain" description="Helicase C-terminal" evidence="6">
    <location>
        <begin position="6"/>
        <end position="216"/>
    </location>
</feature>
<dbReference type="PROSITE" id="PS51194">
    <property type="entry name" value="HELICASE_CTER"/>
    <property type="match status" value="1"/>
</dbReference>
<dbReference type="GO" id="GO:0003723">
    <property type="term" value="F:RNA binding"/>
    <property type="evidence" value="ECO:0007669"/>
    <property type="project" value="UniProtKB-UniRule"/>
</dbReference>
<reference evidence="7" key="1">
    <citation type="journal article" date="2021" name="J. Hered.">
        <title>Genome Assembly of Salicaceae Populus deltoides (Eastern Cottonwood) I-69 Based on Nanopore Sequencing and Hi-C Technologies.</title>
        <authorList>
            <person name="Bai S."/>
            <person name="Wu H."/>
            <person name="Zhang J."/>
            <person name="Pan Z."/>
            <person name="Zhao W."/>
            <person name="Li Z."/>
            <person name="Tong C."/>
        </authorList>
    </citation>
    <scope>NUCLEOTIDE SEQUENCE</scope>
    <source>
        <tissue evidence="7">Leaf</tissue>
    </source>
</reference>
<keyword evidence="1 5" id="KW-0547">Nucleotide-binding</keyword>
<dbReference type="EC" id="3.6.4.13" evidence="5"/>
<dbReference type="GO" id="GO:0016787">
    <property type="term" value="F:hydrolase activity"/>
    <property type="evidence" value="ECO:0007669"/>
    <property type="project" value="UniProtKB-KW"/>
</dbReference>
<comment type="function">
    <text evidence="5">RNA helicase.</text>
</comment>
<evidence type="ECO:0000313" key="8">
    <source>
        <dbReference type="Proteomes" id="UP000807159"/>
    </source>
</evidence>
<accession>A0A8T2XVF3</accession>
<evidence type="ECO:0000259" key="6">
    <source>
        <dbReference type="PROSITE" id="PS51194"/>
    </source>
</evidence>
<dbReference type="SUPFAM" id="SSF52540">
    <property type="entry name" value="P-loop containing nucleoside triphosphate hydrolases"/>
    <property type="match status" value="1"/>
</dbReference>
<keyword evidence="3 5" id="KW-0067">ATP-binding</keyword>
<dbReference type="Pfam" id="PF00271">
    <property type="entry name" value="Helicase_C"/>
    <property type="match status" value="1"/>
</dbReference>
<dbReference type="InterPro" id="IPR001650">
    <property type="entry name" value="Helicase_C-like"/>
</dbReference>
<keyword evidence="2 5" id="KW-0378">Hydrolase</keyword>